<organism evidence="2 3">
    <name type="scientific">Dermatophagoides pteronyssinus</name>
    <name type="common">European house dust mite</name>
    <dbReference type="NCBI Taxonomy" id="6956"/>
    <lineage>
        <taxon>Eukaryota</taxon>
        <taxon>Metazoa</taxon>
        <taxon>Ecdysozoa</taxon>
        <taxon>Arthropoda</taxon>
        <taxon>Chelicerata</taxon>
        <taxon>Arachnida</taxon>
        <taxon>Acari</taxon>
        <taxon>Acariformes</taxon>
        <taxon>Sarcoptiformes</taxon>
        <taxon>Astigmata</taxon>
        <taxon>Psoroptidia</taxon>
        <taxon>Analgoidea</taxon>
        <taxon>Pyroglyphidae</taxon>
        <taxon>Dermatophagoidinae</taxon>
        <taxon>Dermatophagoides</taxon>
    </lineage>
</organism>
<gene>
    <name evidence="2" type="ORF">DERP_011403</name>
</gene>
<name>A0ABQ8J597_DERPT</name>
<evidence type="ECO:0000313" key="2">
    <source>
        <dbReference type="EMBL" id="KAH9417692.1"/>
    </source>
</evidence>
<evidence type="ECO:0000313" key="3">
    <source>
        <dbReference type="Proteomes" id="UP000887458"/>
    </source>
</evidence>
<reference evidence="2 3" key="1">
    <citation type="journal article" date="2018" name="J. Allergy Clin. Immunol.">
        <title>High-quality assembly of Dermatophagoides pteronyssinus genome and transcriptome reveals a wide range of novel allergens.</title>
        <authorList>
            <person name="Liu X.Y."/>
            <person name="Yang K.Y."/>
            <person name="Wang M.Q."/>
            <person name="Kwok J.S."/>
            <person name="Zeng X."/>
            <person name="Yang Z."/>
            <person name="Xiao X.J."/>
            <person name="Lau C.P."/>
            <person name="Li Y."/>
            <person name="Huang Z.M."/>
            <person name="Ba J.G."/>
            <person name="Yim A.K."/>
            <person name="Ouyang C.Y."/>
            <person name="Ngai S.M."/>
            <person name="Chan T.F."/>
            <person name="Leung E.L."/>
            <person name="Liu L."/>
            <person name="Liu Z.G."/>
            <person name="Tsui S.K."/>
        </authorList>
    </citation>
    <scope>NUCLEOTIDE SEQUENCE [LARGE SCALE GENOMIC DNA]</scope>
    <source>
        <strain evidence="2">Derp</strain>
    </source>
</reference>
<sequence>MALFGVFIFELWLNVKTGELKLEKGEMKCTVDFLEWKSFLNLIMFTEEEKDHDDGEDDDEKDKV</sequence>
<accession>A0ABQ8J597</accession>
<keyword evidence="1" id="KW-0732">Signal</keyword>
<keyword evidence="3" id="KW-1185">Reference proteome</keyword>
<dbReference type="Proteomes" id="UP000887458">
    <property type="component" value="Unassembled WGS sequence"/>
</dbReference>
<protein>
    <submittedName>
        <fullName evidence="2">Uncharacterized protein</fullName>
    </submittedName>
</protein>
<evidence type="ECO:0000256" key="1">
    <source>
        <dbReference type="SAM" id="SignalP"/>
    </source>
</evidence>
<comment type="caution">
    <text evidence="2">The sequence shown here is derived from an EMBL/GenBank/DDBJ whole genome shotgun (WGS) entry which is preliminary data.</text>
</comment>
<dbReference type="EMBL" id="NJHN03000074">
    <property type="protein sequence ID" value="KAH9417692.1"/>
    <property type="molecule type" value="Genomic_DNA"/>
</dbReference>
<proteinExistence type="predicted"/>
<feature type="chain" id="PRO_5045868230" evidence="1">
    <location>
        <begin position="18"/>
        <end position="64"/>
    </location>
</feature>
<feature type="signal peptide" evidence="1">
    <location>
        <begin position="1"/>
        <end position="17"/>
    </location>
</feature>
<reference evidence="2 3" key="2">
    <citation type="journal article" date="2022" name="Mol. Biol. Evol.">
        <title>Comparative Genomics Reveals Insights into the Divergent Evolution of Astigmatic Mites and Household Pest Adaptations.</title>
        <authorList>
            <person name="Xiong Q."/>
            <person name="Wan A.T."/>
            <person name="Liu X."/>
            <person name="Fung C.S."/>
            <person name="Xiao X."/>
            <person name="Malainual N."/>
            <person name="Hou J."/>
            <person name="Wang L."/>
            <person name="Wang M."/>
            <person name="Yang K.Y."/>
            <person name="Cui Y."/>
            <person name="Leung E.L."/>
            <person name="Nong W."/>
            <person name="Shin S.K."/>
            <person name="Au S.W."/>
            <person name="Jeong K.Y."/>
            <person name="Chew F.T."/>
            <person name="Hui J.H."/>
            <person name="Leung T.F."/>
            <person name="Tungtrongchitr A."/>
            <person name="Zhong N."/>
            <person name="Liu Z."/>
            <person name="Tsui S.K."/>
        </authorList>
    </citation>
    <scope>NUCLEOTIDE SEQUENCE [LARGE SCALE GENOMIC DNA]</scope>
    <source>
        <strain evidence="2">Derp</strain>
    </source>
</reference>